<feature type="signal peptide" evidence="2">
    <location>
        <begin position="1"/>
        <end position="23"/>
    </location>
</feature>
<evidence type="ECO:0000313" key="5">
    <source>
        <dbReference type="Proteomes" id="UP000189933"/>
    </source>
</evidence>
<dbReference type="OrthoDB" id="9772024at2"/>
<dbReference type="InterPro" id="IPR002508">
    <property type="entry name" value="MurNAc-LAA_cat"/>
</dbReference>
<dbReference type="Proteomes" id="UP000189933">
    <property type="component" value="Unassembled WGS sequence"/>
</dbReference>
<accession>A0A1T4RYD5</accession>
<dbReference type="CDD" id="cd02696">
    <property type="entry name" value="MurNAc-LAA"/>
    <property type="match status" value="1"/>
</dbReference>
<dbReference type="PANTHER" id="PTHR30404">
    <property type="entry name" value="N-ACETYLMURAMOYL-L-ALANINE AMIDASE"/>
    <property type="match status" value="1"/>
</dbReference>
<organism evidence="4 5">
    <name type="scientific">Carboxydocella sporoproducens DSM 16521</name>
    <dbReference type="NCBI Taxonomy" id="1121270"/>
    <lineage>
        <taxon>Bacteria</taxon>
        <taxon>Bacillati</taxon>
        <taxon>Bacillota</taxon>
        <taxon>Clostridia</taxon>
        <taxon>Eubacteriales</taxon>
        <taxon>Clostridiales Family XVI. Incertae Sedis</taxon>
        <taxon>Carboxydocella</taxon>
    </lineage>
</organism>
<name>A0A1T4RYD5_9FIRM</name>
<dbReference type="Pfam" id="PF01520">
    <property type="entry name" value="Amidase_3"/>
    <property type="match status" value="1"/>
</dbReference>
<dbReference type="GO" id="GO:0009253">
    <property type="term" value="P:peptidoglycan catabolic process"/>
    <property type="evidence" value="ECO:0007669"/>
    <property type="project" value="InterPro"/>
</dbReference>
<dbReference type="GO" id="GO:0008745">
    <property type="term" value="F:N-acetylmuramoyl-L-alanine amidase activity"/>
    <property type="evidence" value="ECO:0007669"/>
    <property type="project" value="InterPro"/>
</dbReference>
<dbReference type="GO" id="GO:0030288">
    <property type="term" value="C:outer membrane-bounded periplasmic space"/>
    <property type="evidence" value="ECO:0007669"/>
    <property type="project" value="TreeGrafter"/>
</dbReference>
<feature type="chain" id="PRO_5012188302" evidence="2">
    <location>
        <begin position="24"/>
        <end position="219"/>
    </location>
</feature>
<evidence type="ECO:0000313" key="4">
    <source>
        <dbReference type="EMBL" id="SKA20945.1"/>
    </source>
</evidence>
<reference evidence="5" key="1">
    <citation type="submission" date="2017-02" db="EMBL/GenBank/DDBJ databases">
        <authorList>
            <person name="Varghese N."/>
            <person name="Submissions S."/>
        </authorList>
    </citation>
    <scope>NUCLEOTIDE SEQUENCE [LARGE SCALE GENOMIC DNA]</scope>
    <source>
        <strain evidence="5">DSM 16521</strain>
    </source>
</reference>
<dbReference type="PANTHER" id="PTHR30404:SF0">
    <property type="entry name" value="N-ACETYLMURAMOYL-L-ALANINE AMIDASE AMIC"/>
    <property type="match status" value="1"/>
</dbReference>
<evidence type="ECO:0000256" key="1">
    <source>
        <dbReference type="ARBA" id="ARBA00022801"/>
    </source>
</evidence>
<dbReference type="RefSeq" id="WP_078666338.1">
    <property type="nucleotide sequence ID" value="NZ_FUXM01000038.1"/>
</dbReference>
<keyword evidence="5" id="KW-1185">Reference proteome</keyword>
<dbReference type="Gene3D" id="3.40.630.40">
    <property type="entry name" value="Zn-dependent exopeptidases"/>
    <property type="match status" value="1"/>
</dbReference>
<dbReference type="AlphaFoldDB" id="A0A1T4RYD5"/>
<evidence type="ECO:0000256" key="2">
    <source>
        <dbReference type="SAM" id="SignalP"/>
    </source>
</evidence>
<dbReference type="InterPro" id="IPR050695">
    <property type="entry name" value="N-acetylmuramoyl_amidase_3"/>
</dbReference>
<keyword evidence="1" id="KW-0378">Hydrolase</keyword>
<protein>
    <submittedName>
        <fullName evidence="4">N-acetylmuramoyl-L-alanine amidase</fullName>
    </submittedName>
</protein>
<feature type="domain" description="MurNAc-LAA" evidence="3">
    <location>
        <begin position="103"/>
        <end position="213"/>
    </location>
</feature>
<gene>
    <name evidence="4" type="ORF">SAMN02745885_02341</name>
</gene>
<sequence>MGKPLKLLIFFYFFLTAVCPARAEPPLAGQVIMIDPGHGGIDPGAIIDNIYEKDINLAVALQLAELLQQDGAEVVLTRSDDRDYYPSNRCSLQDKRQDLTTRVEMAIAAGATLFISLHVNKDRHPGCWGSETYYYPGSAEGQRLAEAIQAQLKKVQPENRRPAKPGDYFLLRATPMPAVIVEMGFISNSRERALLLSPDWQKNLAMAIRQGIIDFFWQH</sequence>
<proteinExistence type="predicted"/>
<evidence type="ECO:0000259" key="3">
    <source>
        <dbReference type="SMART" id="SM00646"/>
    </source>
</evidence>
<dbReference type="SMART" id="SM00646">
    <property type="entry name" value="Ami_3"/>
    <property type="match status" value="1"/>
</dbReference>
<dbReference type="EMBL" id="FUXM01000038">
    <property type="protein sequence ID" value="SKA20945.1"/>
    <property type="molecule type" value="Genomic_DNA"/>
</dbReference>
<dbReference type="SUPFAM" id="SSF53187">
    <property type="entry name" value="Zn-dependent exopeptidases"/>
    <property type="match status" value="1"/>
</dbReference>
<keyword evidence="2" id="KW-0732">Signal</keyword>